<dbReference type="PROSITE" id="PS50011">
    <property type="entry name" value="PROTEIN_KINASE_DOM"/>
    <property type="match status" value="1"/>
</dbReference>
<feature type="region of interest" description="Disordered" evidence="1">
    <location>
        <begin position="160"/>
        <end position="188"/>
    </location>
</feature>
<sequence length="530" mass="59752">MDQQESSSSWLLRTHFSRAVCHRPGTCNPSNTWIKVPPPALATQLLAEKVKAKDLQLDFPTLKKLQYRREAPTEENRSEATSECLDFSFPSPFSSSPLSRAAARPSCSASQSCFLRSILNTLSATSNRWSTSSDSFNERQEEHSLKSSSKSSNWFSWISPKASPKSSPRVSPAITPKGSPKGSPRGSFRKTIAAMDSFDKDDSAHSETRFDLLRVPSWSQHLSSAGNERAVLSAEKWMVNLSQLLLGERFATGNHSRIYQGMYNDSDVAVKVIRQPDEDCLLADRLEQIFTNEVTTLSILNHRNIIKFFAACKKPPVLCVITEYVSGGSLRSFLHKREGQLLPIDEVLRMALNIAAGMEYLHMKGIIHRDLKSENLVIAEDGCIKVLDFGVSCFESHCDYKADDPGTYRWMAPEMLCHKPYTKMVDVYSFGIVMWELLTARVPYEDMGAVQAAFCVLHKNLRPSIPSDCPPALEDLMCRCWCKDPNKRPEFWEIMRELALIQHSLDTSSEVHALESPQHYSIMPSWLQTE</sequence>
<organism evidence="3 4">
    <name type="scientific">Adiantum capillus-veneris</name>
    <name type="common">Maidenhair fern</name>
    <dbReference type="NCBI Taxonomy" id="13818"/>
    <lineage>
        <taxon>Eukaryota</taxon>
        <taxon>Viridiplantae</taxon>
        <taxon>Streptophyta</taxon>
        <taxon>Embryophyta</taxon>
        <taxon>Tracheophyta</taxon>
        <taxon>Polypodiopsida</taxon>
        <taxon>Polypodiidae</taxon>
        <taxon>Polypodiales</taxon>
        <taxon>Pteridineae</taxon>
        <taxon>Pteridaceae</taxon>
        <taxon>Vittarioideae</taxon>
        <taxon>Adiantum</taxon>
    </lineage>
</organism>
<dbReference type="InterPro" id="IPR000719">
    <property type="entry name" value="Prot_kinase_dom"/>
</dbReference>
<evidence type="ECO:0000256" key="1">
    <source>
        <dbReference type="SAM" id="MobiDB-lite"/>
    </source>
</evidence>
<evidence type="ECO:0000259" key="2">
    <source>
        <dbReference type="PROSITE" id="PS50011"/>
    </source>
</evidence>
<dbReference type="OrthoDB" id="339325at2759"/>
<dbReference type="Gene3D" id="1.10.510.10">
    <property type="entry name" value="Transferase(Phosphotransferase) domain 1"/>
    <property type="match status" value="1"/>
</dbReference>
<dbReference type="GO" id="GO:0005524">
    <property type="term" value="F:ATP binding"/>
    <property type="evidence" value="ECO:0007669"/>
    <property type="project" value="InterPro"/>
</dbReference>
<dbReference type="InterPro" id="IPR051681">
    <property type="entry name" value="Ser/Thr_Kinases-Pseudokinases"/>
</dbReference>
<keyword evidence="4" id="KW-1185">Reference proteome</keyword>
<dbReference type="Proteomes" id="UP000886520">
    <property type="component" value="Chromosome 11"/>
</dbReference>
<dbReference type="InterPro" id="IPR011009">
    <property type="entry name" value="Kinase-like_dom_sf"/>
</dbReference>
<name>A0A9D4UTJ6_ADICA</name>
<proteinExistence type="predicted"/>
<dbReference type="SMART" id="SM00220">
    <property type="entry name" value="S_TKc"/>
    <property type="match status" value="1"/>
</dbReference>
<dbReference type="GO" id="GO:0004674">
    <property type="term" value="F:protein serine/threonine kinase activity"/>
    <property type="evidence" value="ECO:0007669"/>
    <property type="project" value="TreeGrafter"/>
</dbReference>
<protein>
    <recommendedName>
        <fullName evidence="2">Protein kinase domain-containing protein</fullName>
    </recommendedName>
</protein>
<dbReference type="PANTHER" id="PTHR44329">
    <property type="entry name" value="SERINE/THREONINE-PROTEIN KINASE TNNI3K-RELATED"/>
    <property type="match status" value="1"/>
</dbReference>
<feature type="domain" description="Protein kinase" evidence="2">
    <location>
        <begin position="244"/>
        <end position="500"/>
    </location>
</feature>
<dbReference type="Gene3D" id="3.30.200.20">
    <property type="entry name" value="Phosphorylase Kinase, domain 1"/>
    <property type="match status" value="1"/>
</dbReference>
<gene>
    <name evidence="3" type="ORF">GOP47_0011574</name>
</gene>
<dbReference type="PROSITE" id="PS00108">
    <property type="entry name" value="PROTEIN_KINASE_ST"/>
    <property type="match status" value="1"/>
</dbReference>
<dbReference type="CDD" id="cd13999">
    <property type="entry name" value="STKc_MAP3K-like"/>
    <property type="match status" value="1"/>
</dbReference>
<dbReference type="InterPro" id="IPR001245">
    <property type="entry name" value="Ser-Thr/Tyr_kinase_cat_dom"/>
</dbReference>
<dbReference type="Pfam" id="PF07714">
    <property type="entry name" value="PK_Tyr_Ser-Thr"/>
    <property type="match status" value="1"/>
</dbReference>
<evidence type="ECO:0000313" key="3">
    <source>
        <dbReference type="EMBL" id="KAI5073561.1"/>
    </source>
</evidence>
<dbReference type="PRINTS" id="PR00109">
    <property type="entry name" value="TYRKINASE"/>
</dbReference>
<reference evidence="3" key="1">
    <citation type="submission" date="2021-01" db="EMBL/GenBank/DDBJ databases">
        <title>Adiantum capillus-veneris genome.</title>
        <authorList>
            <person name="Fang Y."/>
            <person name="Liao Q."/>
        </authorList>
    </citation>
    <scope>NUCLEOTIDE SEQUENCE</scope>
    <source>
        <strain evidence="3">H3</strain>
        <tissue evidence="3">Leaf</tissue>
    </source>
</reference>
<accession>A0A9D4UTJ6</accession>
<comment type="caution">
    <text evidence="3">The sequence shown here is derived from an EMBL/GenBank/DDBJ whole genome shotgun (WGS) entry which is preliminary data.</text>
</comment>
<dbReference type="AlphaFoldDB" id="A0A9D4UTJ6"/>
<dbReference type="EMBL" id="JABFUD020000011">
    <property type="protein sequence ID" value="KAI5073561.1"/>
    <property type="molecule type" value="Genomic_DNA"/>
</dbReference>
<dbReference type="PANTHER" id="PTHR44329:SF277">
    <property type="entry name" value="SERINE_THREONINE-PROTEIN KINASE HT1-LIKE"/>
    <property type="match status" value="1"/>
</dbReference>
<dbReference type="InterPro" id="IPR008271">
    <property type="entry name" value="Ser/Thr_kinase_AS"/>
</dbReference>
<evidence type="ECO:0000313" key="4">
    <source>
        <dbReference type="Proteomes" id="UP000886520"/>
    </source>
</evidence>
<dbReference type="SUPFAM" id="SSF56112">
    <property type="entry name" value="Protein kinase-like (PK-like)"/>
    <property type="match status" value="1"/>
</dbReference>